<reference evidence="11 12" key="1">
    <citation type="submission" date="2016-10" db="EMBL/GenBank/DDBJ databases">
        <authorList>
            <person name="de Groot N.N."/>
        </authorList>
    </citation>
    <scope>NUCLEOTIDE SEQUENCE [LARGE SCALE GENOMIC DNA]</scope>
    <source>
        <strain evidence="11 12">DSM 18438</strain>
    </source>
</reference>
<feature type="transmembrane region" description="Helical" evidence="9">
    <location>
        <begin position="81"/>
        <end position="98"/>
    </location>
</feature>
<evidence type="ECO:0000256" key="1">
    <source>
        <dbReference type="ARBA" id="ARBA00006139"/>
    </source>
</evidence>
<proteinExistence type="inferred from homology"/>
<comment type="function">
    <text evidence="9">This protein specifically catalyzes the removal of signal peptides from prolipoproteins.</text>
</comment>
<dbReference type="GO" id="GO:0004190">
    <property type="term" value="F:aspartic-type endopeptidase activity"/>
    <property type="evidence" value="ECO:0007669"/>
    <property type="project" value="UniProtKB-UniRule"/>
</dbReference>
<dbReference type="OrthoDB" id="9810259at2"/>
<keyword evidence="4 9" id="KW-0812">Transmembrane</keyword>
<feature type="transmembrane region" description="Helical" evidence="9">
    <location>
        <begin position="147"/>
        <end position="171"/>
    </location>
</feature>
<feature type="transmembrane region" description="Helical" evidence="9">
    <location>
        <begin position="110"/>
        <end position="127"/>
    </location>
</feature>
<dbReference type="PANTHER" id="PTHR33695">
    <property type="entry name" value="LIPOPROTEIN SIGNAL PEPTIDASE"/>
    <property type="match status" value="1"/>
</dbReference>
<evidence type="ECO:0000256" key="8">
    <source>
        <dbReference type="ARBA" id="ARBA00023136"/>
    </source>
</evidence>
<dbReference type="EC" id="3.4.23.36" evidence="9"/>
<dbReference type="STRING" id="1122252.SAMN05660443_2049"/>
<protein>
    <recommendedName>
        <fullName evidence="9">Lipoprotein signal peptidase</fullName>
        <ecNumber evidence="9">3.4.23.36</ecNumber>
    </recommendedName>
    <alternativeName>
        <fullName evidence="9">Prolipoprotein signal peptidase</fullName>
    </alternativeName>
    <alternativeName>
        <fullName evidence="9">Signal peptidase II</fullName>
        <shortName evidence="9">SPase II</shortName>
    </alternativeName>
</protein>
<comment type="catalytic activity">
    <reaction evidence="9">
        <text>Release of signal peptides from bacterial membrane prolipoproteins. Hydrolyzes -Xaa-Yaa-Zaa-|-(S,diacylglyceryl)Cys-, in which Xaa is hydrophobic (preferably Leu), and Yaa (Ala or Ser) and Zaa (Gly or Ala) have small, neutral side chains.</text>
        <dbReference type="EC" id="3.4.23.36"/>
    </reaction>
</comment>
<comment type="pathway">
    <text evidence="9">Protein modification; lipoprotein biosynthesis (signal peptide cleavage).</text>
</comment>
<evidence type="ECO:0000256" key="4">
    <source>
        <dbReference type="ARBA" id="ARBA00022692"/>
    </source>
</evidence>
<dbReference type="RefSeq" id="WP_091962977.1">
    <property type="nucleotide sequence ID" value="NZ_FOLH01000004.1"/>
</dbReference>
<comment type="caution">
    <text evidence="9">Lacks conserved residue(s) required for the propagation of feature annotation.</text>
</comment>
<dbReference type="AlphaFoldDB" id="A0A1I1HVN7"/>
<keyword evidence="5 9" id="KW-0064">Aspartyl protease</keyword>
<feature type="active site" evidence="9">
    <location>
        <position position="155"/>
    </location>
</feature>
<evidence type="ECO:0000313" key="11">
    <source>
        <dbReference type="EMBL" id="SFC27994.1"/>
    </source>
</evidence>
<evidence type="ECO:0000256" key="7">
    <source>
        <dbReference type="ARBA" id="ARBA00022989"/>
    </source>
</evidence>
<comment type="similarity">
    <text evidence="1 9 10">Belongs to the peptidase A8 family.</text>
</comment>
<evidence type="ECO:0000256" key="9">
    <source>
        <dbReference type="HAMAP-Rule" id="MF_00161"/>
    </source>
</evidence>
<name>A0A1I1HVN7_9GAMM</name>
<evidence type="ECO:0000313" key="12">
    <source>
        <dbReference type="Proteomes" id="UP000199058"/>
    </source>
</evidence>
<keyword evidence="3 9" id="KW-0645">Protease</keyword>
<dbReference type="NCBIfam" id="TIGR00077">
    <property type="entry name" value="lspA"/>
    <property type="match status" value="1"/>
</dbReference>
<keyword evidence="8 9" id="KW-0472">Membrane</keyword>
<dbReference type="PANTHER" id="PTHR33695:SF1">
    <property type="entry name" value="LIPOPROTEIN SIGNAL PEPTIDASE"/>
    <property type="match status" value="1"/>
</dbReference>
<dbReference type="GO" id="GO:0005886">
    <property type="term" value="C:plasma membrane"/>
    <property type="evidence" value="ECO:0007669"/>
    <property type="project" value="UniProtKB-SubCell"/>
</dbReference>
<dbReference type="InterPro" id="IPR001872">
    <property type="entry name" value="Peptidase_A8"/>
</dbReference>
<evidence type="ECO:0000256" key="3">
    <source>
        <dbReference type="ARBA" id="ARBA00022670"/>
    </source>
</evidence>
<dbReference type="UniPathway" id="UPA00665"/>
<comment type="subcellular location">
    <subcellularLocation>
        <location evidence="9">Cell membrane</location>
        <topology evidence="9">Multi-pass membrane protein</topology>
    </subcellularLocation>
</comment>
<dbReference type="EMBL" id="FOLH01000004">
    <property type="protein sequence ID" value="SFC27994.1"/>
    <property type="molecule type" value="Genomic_DNA"/>
</dbReference>
<evidence type="ECO:0000256" key="5">
    <source>
        <dbReference type="ARBA" id="ARBA00022750"/>
    </source>
</evidence>
<dbReference type="PRINTS" id="PR00781">
    <property type="entry name" value="LIPOSIGPTASE"/>
</dbReference>
<gene>
    <name evidence="9" type="primary">lspA</name>
    <name evidence="11" type="ORF">SAMN05660443_2049</name>
</gene>
<dbReference type="Proteomes" id="UP000199058">
    <property type="component" value="Unassembled WGS sequence"/>
</dbReference>
<dbReference type="HAMAP" id="MF_00161">
    <property type="entry name" value="LspA"/>
    <property type="match status" value="1"/>
</dbReference>
<keyword evidence="7 9" id="KW-1133">Transmembrane helix</keyword>
<evidence type="ECO:0000256" key="2">
    <source>
        <dbReference type="ARBA" id="ARBA00022475"/>
    </source>
</evidence>
<evidence type="ECO:0000256" key="6">
    <source>
        <dbReference type="ARBA" id="ARBA00022801"/>
    </source>
</evidence>
<keyword evidence="2 9" id="KW-1003">Cell membrane</keyword>
<evidence type="ECO:0000256" key="10">
    <source>
        <dbReference type="RuleBase" id="RU004181"/>
    </source>
</evidence>
<dbReference type="Pfam" id="PF01252">
    <property type="entry name" value="Peptidase_A8"/>
    <property type="match status" value="1"/>
</dbReference>
<accession>A0A1I1HVN7</accession>
<dbReference type="GO" id="GO:0006508">
    <property type="term" value="P:proteolysis"/>
    <property type="evidence" value="ECO:0007669"/>
    <property type="project" value="UniProtKB-KW"/>
</dbReference>
<organism evidence="11 12">
    <name type="scientific">Marinospirillum celere</name>
    <dbReference type="NCBI Taxonomy" id="1122252"/>
    <lineage>
        <taxon>Bacteria</taxon>
        <taxon>Pseudomonadati</taxon>
        <taxon>Pseudomonadota</taxon>
        <taxon>Gammaproteobacteria</taxon>
        <taxon>Oceanospirillales</taxon>
        <taxon>Oceanospirillaceae</taxon>
        <taxon>Marinospirillum</taxon>
    </lineage>
</organism>
<keyword evidence="6 9" id="KW-0378">Hydrolase</keyword>
<sequence length="177" mass="19771">MPDEKKVPKLKELLSSLGWQQRNLPWVLVAVAVLTLDLITKAWVSNSFYYGQRIEVLPVFDLVLLHNPGAAFSFLADAGGWQRVFFVVLGIFASLFLWGWMNRLKPSEKLTALALALILGGALGNLHDRILHGYVVDFLAFHWNHNYFPAFNIADAGISVGAALIIWLAFFGKESSE</sequence>
<keyword evidence="12" id="KW-1185">Reference proteome</keyword>
<feature type="active site" evidence="9">
    <location>
        <position position="137"/>
    </location>
</feature>